<comment type="caution">
    <text evidence="1">The sequence shown here is derived from an EMBL/GenBank/DDBJ whole genome shotgun (WGS) entry which is preliminary data.</text>
</comment>
<sequence>MTIQCHNLFFVIVCFVSTDADVCTDRRGC</sequence>
<accession>R7H562</accession>
<gene>
    <name evidence="1" type="ORF">BN741_01914</name>
</gene>
<evidence type="ECO:0000313" key="1">
    <source>
        <dbReference type="EMBL" id="CDE34133.1"/>
    </source>
</evidence>
<proteinExistence type="predicted"/>
<dbReference type="EMBL" id="CBIT010000225">
    <property type="protein sequence ID" value="CDE34133.1"/>
    <property type="molecule type" value="Genomic_DNA"/>
</dbReference>
<dbReference type="Proteomes" id="UP000018072">
    <property type="component" value="Unassembled WGS sequence"/>
</dbReference>
<dbReference type="AlphaFoldDB" id="R7H562"/>
<organism evidence="1 2">
    <name type="scientific">Leyella stercorea CAG:629</name>
    <dbReference type="NCBI Taxonomy" id="1263103"/>
    <lineage>
        <taxon>Bacteria</taxon>
        <taxon>Pseudomonadati</taxon>
        <taxon>Bacteroidota</taxon>
        <taxon>Bacteroidia</taxon>
        <taxon>Bacteroidales</taxon>
        <taxon>Prevotellaceae</taxon>
        <taxon>Leyella</taxon>
    </lineage>
</organism>
<protein>
    <submittedName>
        <fullName evidence="1">Uncharacterized protein</fullName>
    </submittedName>
</protein>
<reference evidence="1" key="1">
    <citation type="submission" date="2012-11" db="EMBL/GenBank/DDBJ databases">
        <title>Dependencies among metagenomic species, viruses, plasmids and units of genetic variation.</title>
        <authorList>
            <person name="Nielsen H.B."/>
            <person name="Almeida M."/>
            <person name="Juncker A.S."/>
            <person name="Rasmussen S."/>
            <person name="Li J."/>
            <person name="Sunagawa S."/>
            <person name="Plichta D."/>
            <person name="Gautier L."/>
            <person name="Le Chatelier E."/>
            <person name="Peletier E."/>
            <person name="Bonde I."/>
            <person name="Nielsen T."/>
            <person name="Manichanh C."/>
            <person name="Arumugam M."/>
            <person name="Batto J."/>
            <person name="Santos M.B.Q.D."/>
            <person name="Blom N."/>
            <person name="Borruel N."/>
            <person name="Burgdorf K.S."/>
            <person name="Boumezbeur F."/>
            <person name="Casellas F."/>
            <person name="Dore J."/>
            <person name="Guarner F."/>
            <person name="Hansen T."/>
            <person name="Hildebrand F."/>
            <person name="Kaas R.S."/>
            <person name="Kennedy S."/>
            <person name="Kristiansen K."/>
            <person name="Kultima J.R."/>
            <person name="Leonard P."/>
            <person name="Levenez F."/>
            <person name="Lund O."/>
            <person name="Moumen B."/>
            <person name="Le Paslier D."/>
            <person name="Pons N."/>
            <person name="Pedersen O."/>
            <person name="Prifti E."/>
            <person name="Qin J."/>
            <person name="Raes J."/>
            <person name="Tap J."/>
            <person name="Tims S."/>
            <person name="Ussery D.W."/>
            <person name="Yamada T."/>
            <person name="MetaHit consortium"/>
            <person name="Renault P."/>
            <person name="Sicheritz-Ponten T."/>
            <person name="Bork P."/>
            <person name="Wang J."/>
            <person name="Brunak S."/>
            <person name="Ehrlich S.D."/>
        </authorList>
    </citation>
    <scope>NUCLEOTIDE SEQUENCE [LARGE SCALE GENOMIC DNA]</scope>
</reference>
<evidence type="ECO:0000313" key="2">
    <source>
        <dbReference type="Proteomes" id="UP000018072"/>
    </source>
</evidence>
<name>R7H562_9BACT</name>